<evidence type="ECO:0000259" key="1">
    <source>
        <dbReference type="Pfam" id="PF06172"/>
    </source>
</evidence>
<dbReference type="PANTHER" id="PTHR33387:SF3">
    <property type="entry name" value="DUF985 DOMAIN-CONTAINING PROTEIN"/>
    <property type="match status" value="1"/>
</dbReference>
<dbReference type="RefSeq" id="WP_256944615.1">
    <property type="nucleotide sequence ID" value="NZ_JANHNZ010000002.1"/>
</dbReference>
<dbReference type="Pfam" id="PF06172">
    <property type="entry name" value="Cupin_5"/>
    <property type="match status" value="1"/>
</dbReference>
<reference evidence="2" key="2">
    <citation type="journal article" date="2023" name="Curr. Microbiol.">
        <title>Granulicatella seriolae sp. nov., a Novel Facultative Anaerobe Isolated from Yellowtail Marine Fish.</title>
        <authorList>
            <person name="Lee M."/>
            <person name="Choi Y.J."/>
            <person name="Farooq A."/>
            <person name="Jeong J.B."/>
            <person name="Jung M.Y."/>
        </authorList>
    </citation>
    <scope>NUCLEOTIDE SEQUENCE</scope>
    <source>
        <strain evidence="2">S8</strain>
    </source>
</reference>
<name>A0ABT1WLU5_9LACT</name>
<dbReference type="SUPFAM" id="SSF51182">
    <property type="entry name" value="RmlC-like cupins"/>
    <property type="match status" value="1"/>
</dbReference>
<dbReference type="InterPro" id="IPR014710">
    <property type="entry name" value="RmlC-like_jellyroll"/>
</dbReference>
<evidence type="ECO:0000313" key="3">
    <source>
        <dbReference type="Proteomes" id="UP001059480"/>
    </source>
</evidence>
<keyword evidence="3" id="KW-1185">Reference proteome</keyword>
<dbReference type="PANTHER" id="PTHR33387">
    <property type="entry name" value="RMLC-LIKE JELLY ROLL FOLD PROTEIN"/>
    <property type="match status" value="1"/>
</dbReference>
<dbReference type="InterPro" id="IPR039935">
    <property type="entry name" value="YML079W-like"/>
</dbReference>
<reference evidence="2" key="3">
    <citation type="journal article" date="2023" name="Microbiol. Resour. Announc.">
        <title>Draft Genome Sequence of Granulicatella sp. Strain S8, Isolated from a Marine Fish, Seriola quinqueradiata.</title>
        <authorList>
            <person name="Lee M."/>
            <person name="Farooq A."/>
            <person name="Jeong J.B."/>
            <person name="Jung M.Y."/>
        </authorList>
    </citation>
    <scope>NUCLEOTIDE SEQUENCE</scope>
    <source>
        <strain evidence="2">S8</strain>
    </source>
</reference>
<dbReference type="CDD" id="cd06121">
    <property type="entry name" value="cupin_YML079wp"/>
    <property type="match status" value="1"/>
</dbReference>
<dbReference type="InterPro" id="IPR009327">
    <property type="entry name" value="Cupin_DUF985"/>
</dbReference>
<evidence type="ECO:0000313" key="2">
    <source>
        <dbReference type="EMBL" id="MCQ9209501.1"/>
    </source>
</evidence>
<gene>
    <name evidence="2" type="ORF">NPA36_02955</name>
</gene>
<dbReference type="Gene3D" id="2.60.120.10">
    <property type="entry name" value="Jelly Rolls"/>
    <property type="match status" value="1"/>
</dbReference>
<reference evidence="2" key="1">
    <citation type="submission" date="2022-07" db="EMBL/GenBank/DDBJ databases">
        <authorList>
            <person name="Jung M.-Y."/>
            <person name="Lee M."/>
        </authorList>
    </citation>
    <scope>NUCLEOTIDE SEQUENCE</scope>
    <source>
        <strain evidence="2">S8</strain>
    </source>
</reference>
<organism evidence="2 3">
    <name type="scientific">Granulicatella seriolae</name>
    <dbReference type="NCBI Taxonomy" id="2967226"/>
    <lineage>
        <taxon>Bacteria</taxon>
        <taxon>Bacillati</taxon>
        <taxon>Bacillota</taxon>
        <taxon>Bacilli</taxon>
        <taxon>Lactobacillales</taxon>
        <taxon>Carnobacteriaceae</taxon>
        <taxon>Granulicatella</taxon>
    </lineage>
</organism>
<dbReference type="EMBL" id="JANHNZ010000002">
    <property type="protein sequence ID" value="MCQ9209501.1"/>
    <property type="molecule type" value="Genomic_DNA"/>
</dbReference>
<dbReference type="InterPro" id="IPR011051">
    <property type="entry name" value="RmlC_Cupin_sf"/>
</dbReference>
<comment type="caution">
    <text evidence="2">The sequence shown here is derived from an EMBL/GenBank/DDBJ whole genome shotgun (WGS) entry which is preliminary data.</text>
</comment>
<sequence length="166" mass="18938">MLKTAKEWIQSLGLLAHAEGGYYKEVLKAQTNIINDSGDSRPLYTSIYFLLEHNNPSHFHRLQSDEVWYFHDGAPLTVHMIDAEGTYHSIHLGLDSDQGQVLQAVVPKGVIFGSSVEDKDTYSLVSCMVAPGFDYRDFELFDRETLIQQYPQHQEIIMQLAFETLD</sequence>
<protein>
    <submittedName>
        <fullName evidence="2">Cupin domain-containing protein</fullName>
    </submittedName>
</protein>
<accession>A0ABT1WLU5</accession>
<dbReference type="Proteomes" id="UP001059480">
    <property type="component" value="Unassembled WGS sequence"/>
</dbReference>
<proteinExistence type="predicted"/>
<feature type="domain" description="DUF985" evidence="1">
    <location>
        <begin position="6"/>
        <end position="141"/>
    </location>
</feature>